<evidence type="ECO:0000256" key="1">
    <source>
        <dbReference type="SAM" id="MobiDB-lite"/>
    </source>
</evidence>
<feature type="region of interest" description="Disordered" evidence="1">
    <location>
        <begin position="1"/>
        <end position="28"/>
    </location>
</feature>
<dbReference type="AlphaFoldDB" id="A0A2S3ZSF2"/>
<evidence type="ECO:0000256" key="2">
    <source>
        <dbReference type="SAM" id="Phobius"/>
    </source>
</evidence>
<evidence type="ECO:0000313" key="3">
    <source>
        <dbReference type="EMBL" id="POH72196.1"/>
    </source>
</evidence>
<sequence length="505" mass="51571">MSNSLNSVGLPPRPATAPRHPASPPPAPAPVVTAIINTTGVATWEGLGEFESFTAQDPRQGRAWVWGRLRQRLDHLPAGTKIVVNDAITGRHELLARNLVNPAPVLTGNIAGVEEITVPAPATPTKVSRRGRTAPTPAKKRKFWLLGAGVVTLAVLAVGLWFLYGWAASLAASQTPDPSSSAAQQSQATGMDQLWSVPFSGEAGSALTAGDQIVSVDKDTVTGHSITDGTTTASWSAPAGTSVRLLGGDGLVLAIAGDKGAVFEGTEATEFTATGKASMRGTTPFFVTGTGAEQKALTWDSKAKKFTTKDAPVKGAAPVGIAAADAMVWALTGGRVTVVTGTEAAPPVTLAAPASEAKLASWVAVTDTAVIVTWKGASGTVAAMHSLKSGAILAQVPVTGVVAKNATGQIMDTPQDGTPALLVATDKTLTAESGPCAEAVHAAGTWWCPNTDGRFSNTGASPMTLPTGQIPVAGHGETLLTTGDSHLNAWHLAETAAATEDHPNK</sequence>
<protein>
    <submittedName>
        <fullName evidence="3">Uncharacterized protein</fullName>
    </submittedName>
</protein>
<dbReference type="Proteomes" id="UP000237061">
    <property type="component" value="Unassembled WGS sequence"/>
</dbReference>
<keyword evidence="2" id="KW-0812">Transmembrane</keyword>
<keyword evidence="2" id="KW-1133">Transmembrane helix</keyword>
<accession>A0A2S3ZSF2</accession>
<keyword evidence="4" id="KW-1185">Reference proteome</keyword>
<evidence type="ECO:0000313" key="4">
    <source>
        <dbReference type="Proteomes" id="UP000237061"/>
    </source>
</evidence>
<name>A0A2S3ZSF2_ARTGL</name>
<dbReference type="EMBL" id="PPXC01000016">
    <property type="protein sequence ID" value="POH72196.1"/>
    <property type="molecule type" value="Genomic_DNA"/>
</dbReference>
<gene>
    <name evidence="3" type="ORF">CVS27_17030</name>
</gene>
<keyword evidence="2" id="KW-0472">Membrane</keyword>
<comment type="caution">
    <text evidence="3">The sequence shown here is derived from an EMBL/GenBank/DDBJ whole genome shotgun (WGS) entry which is preliminary data.</text>
</comment>
<feature type="compositionally biased region" description="Pro residues" evidence="1">
    <location>
        <begin position="11"/>
        <end position="28"/>
    </location>
</feature>
<reference evidence="3 4" key="1">
    <citation type="submission" date="2018-01" db="EMBL/GenBank/DDBJ databases">
        <title>Arthrobacter sp. nov., from glaciers in China.</title>
        <authorList>
            <person name="Liu Q."/>
            <person name="Xin Y.-H."/>
        </authorList>
    </citation>
    <scope>NUCLEOTIDE SEQUENCE [LARGE SCALE GENOMIC DNA]</scope>
    <source>
        <strain evidence="3 4">HLT2-12-2</strain>
    </source>
</reference>
<feature type="transmembrane region" description="Helical" evidence="2">
    <location>
        <begin position="143"/>
        <end position="167"/>
    </location>
</feature>
<proteinExistence type="predicted"/>
<dbReference type="RefSeq" id="WP_103467048.1">
    <property type="nucleotide sequence ID" value="NZ_PPXC01000016.1"/>
</dbReference>
<organism evidence="3 4">
    <name type="scientific">Arthrobacter glacialis</name>
    <dbReference type="NCBI Taxonomy" id="1664"/>
    <lineage>
        <taxon>Bacteria</taxon>
        <taxon>Bacillati</taxon>
        <taxon>Actinomycetota</taxon>
        <taxon>Actinomycetes</taxon>
        <taxon>Micrococcales</taxon>
        <taxon>Micrococcaceae</taxon>
        <taxon>Arthrobacter</taxon>
    </lineage>
</organism>